<feature type="region of interest" description="Disordered" evidence="1">
    <location>
        <begin position="131"/>
        <end position="197"/>
    </location>
</feature>
<organism evidence="2 3">
    <name type="scientific">Thyridium curvatum</name>
    <dbReference type="NCBI Taxonomy" id="1093900"/>
    <lineage>
        <taxon>Eukaryota</taxon>
        <taxon>Fungi</taxon>
        <taxon>Dikarya</taxon>
        <taxon>Ascomycota</taxon>
        <taxon>Pezizomycotina</taxon>
        <taxon>Sordariomycetes</taxon>
        <taxon>Sordariomycetidae</taxon>
        <taxon>Thyridiales</taxon>
        <taxon>Thyridiaceae</taxon>
        <taxon>Thyridium</taxon>
    </lineage>
</organism>
<dbReference type="EMBL" id="SKBQ01000024">
    <property type="protein sequence ID" value="TPX15006.1"/>
    <property type="molecule type" value="Genomic_DNA"/>
</dbReference>
<proteinExistence type="predicted"/>
<name>A0A507B796_9PEZI</name>
<sequence>MSQPAAAGKDDIPAARSEATEEAPVNPRKRKKSSRAYCEKHNKSCLYLRPQKKRGPAQGYRSALHTMRESAAAWGAALNMIPSLGPVIEGYLKQSEEGRRLSKAIKDPQQQEFFIQAWQQSSVFKAFFGDESGSEATPVPDGESAPALPPAPASIASVGSPTVRAEPIPQRHIPTPSPSYDGGRPVPKPSAPTPGAASLSLSDIVAKDAAIASNNFTQTLGSLGFAPDETLDDFLAMTNQELMDESHNHAEPSLGSEMDQKAYYELLMGKQFIARSTGRLVYRAWAWASVSRLRRNAQDTIDRPEPNRVYHSITKRHGMSSSIMALLECSGAETIMAGSVASSLANITNKNSEESARHREYVPVPCGAVLSEYRLARRWTPHRRPRTLREWMYNKTRKLSGQSDETESRPMADPSRQGPSEKDRLRTHYERAEQTDSPSPGDPSFSSGLIAVEGADTGTSASSSHHAQPPLPPPYSGPSSGSQVQLEAQQAEQPRGPQKYPGLPRLDYRLYSPPLFALSTDGTTIKSSAPYLSGTVAALVSLVRAQSTVPPKPQIHITGTRSGRVDFAVKLNLMSLLVPEDGRQRMDYIRCVGAGEKALRGGIKPDVKPDVGEGGLEAWCRRFIEDPASVKTFCLERQVANMDTSWIEGQVRSLVASTGYKGVVAVQFPVTHARVVVQNPDKVNKLFTNVTAFFSGRNTYEVVKAVWPFATHPLGTPGRRCVVQSEETWWKEWKDPLKYAISAQRKGWVTNEDKLEAIMEGKGKGVSVIDWGDY</sequence>
<feature type="compositionally biased region" description="Polar residues" evidence="1">
    <location>
        <begin position="457"/>
        <end position="466"/>
    </location>
</feature>
<feature type="region of interest" description="Disordered" evidence="1">
    <location>
        <begin position="393"/>
        <end position="504"/>
    </location>
</feature>
<accession>A0A507B796</accession>
<dbReference type="Proteomes" id="UP000319257">
    <property type="component" value="Unassembled WGS sequence"/>
</dbReference>
<comment type="caution">
    <text evidence="2">The sequence shown here is derived from an EMBL/GenBank/DDBJ whole genome shotgun (WGS) entry which is preliminary data.</text>
</comment>
<dbReference type="GeneID" id="41972283"/>
<dbReference type="InParanoid" id="A0A507B796"/>
<protein>
    <submittedName>
        <fullName evidence="2">Uncharacterized protein</fullName>
    </submittedName>
</protein>
<dbReference type="OrthoDB" id="203796at2759"/>
<feature type="compositionally biased region" description="Basic and acidic residues" evidence="1">
    <location>
        <begin position="419"/>
        <end position="434"/>
    </location>
</feature>
<dbReference type="PANTHER" id="PTHR37848:SF1">
    <property type="entry name" value="SUN DOMAIN-CONTAINING PROTEIN"/>
    <property type="match status" value="1"/>
</dbReference>
<feature type="region of interest" description="Disordered" evidence="1">
    <location>
        <begin position="1"/>
        <end position="38"/>
    </location>
</feature>
<feature type="compositionally biased region" description="Polar residues" evidence="1">
    <location>
        <begin position="483"/>
        <end position="492"/>
    </location>
</feature>
<keyword evidence="3" id="KW-1185">Reference proteome</keyword>
<gene>
    <name evidence="2" type="ORF">E0L32_004836</name>
</gene>
<dbReference type="AlphaFoldDB" id="A0A507B796"/>
<dbReference type="PANTHER" id="PTHR37848">
    <property type="entry name" value="EXPRESSED PROTEIN"/>
    <property type="match status" value="1"/>
</dbReference>
<dbReference type="RefSeq" id="XP_030996717.1">
    <property type="nucleotide sequence ID" value="XM_031139290.1"/>
</dbReference>
<evidence type="ECO:0000256" key="1">
    <source>
        <dbReference type="SAM" id="MobiDB-lite"/>
    </source>
</evidence>
<evidence type="ECO:0000313" key="2">
    <source>
        <dbReference type="EMBL" id="TPX15006.1"/>
    </source>
</evidence>
<evidence type="ECO:0000313" key="3">
    <source>
        <dbReference type="Proteomes" id="UP000319257"/>
    </source>
</evidence>
<feature type="compositionally biased region" description="Low complexity" evidence="1">
    <location>
        <begin position="436"/>
        <end position="448"/>
    </location>
</feature>
<reference evidence="2 3" key="1">
    <citation type="submission" date="2019-06" db="EMBL/GenBank/DDBJ databases">
        <title>Draft genome sequence of the filamentous fungus Phialemoniopsis curvata isolated from diesel fuel.</title>
        <authorList>
            <person name="Varaljay V.A."/>
            <person name="Lyon W.J."/>
            <person name="Crouch A.L."/>
            <person name="Drake C.E."/>
            <person name="Hollomon J.M."/>
            <person name="Nadeau L.J."/>
            <person name="Nunn H.S."/>
            <person name="Stevenson B.S."/>
            <person name="Bojanowski C.L."/>
            <person name="Crookes-Goodson W.J."/>
        </authorList>
    </citation>
    <scope>NUCLEOTIDE SEQUENCE [LARGE SCALE GENOMIC DNA]</scope>
    <source>
        <strain evidence="2 3">D216</strain>
    </source>
</reference>